<dbReference type="AlphaFoldDB" id="A0A3D9RN25"/>
<dbReference type="SMART" id="SM00418">
    <property type="entry name" value="HTH_ARSR"/>
    <property type="match status" value="1"/>
</dbReference>
<dbReference type="Pfam" id="PF01022">
    <property type="entry name" value="HTH_5"/>
    <property type="match status" value="1"/>
</dbReference>
<dbReference type="Proteomes" id="UP000256304">
    <property type="component" value="Unassembled WGS sequence"/>
</dbReference>
<dbReference type="OrthoDB" id="2646147at2"/>
<dbReference type="GO" id="GO:0003677">
    <property type="term" value="F:DNA binding"/>
    <property type="evidence" value="ECO:0007669"/>
    <property type="project" value="UniProtKB-KW"/>
</dbReference>
<dbReference type="Gene3D" id="1.10.10.10">
    <property type="entry name" value="Winged helix-like DNA-binding domain superfamily/Winged helix DNA-binding domain"/>
    <property type="match status" value="1"/>
</dbReference>
<evidence type="ECO:0000259" key="2">
    <source>
        <dbReference type="SMART" id="SM00418"/>
    </source>
</evidence>
<feature type="domain" description="HTH arsR-type" evidence="2">
    <location>
        <begin position="218"/>
        <end position="297"/>
    </location>
</feature>
<keyword evidence="1" id="KW-0238">DNA-binding</keyword>
<dbReference type="RefSeq" id="WP_116190136.1">
    <property type="nucleotide sequence ID" value="NZ_QTTN01000019.1"/>
</dbReference>
<proteinExistence type="predicted"/>
<evidence type="ECO:0000313" key="4">
    <source>
        <dbReference type="Proteomes" id="UP000256304"/>
    </source>
</evidence>
<name>A0A3D9RN25_9BACL</name>
<accession>A0A3D9RN25</accession>
<dbReference type="CDD" id="cd00090">
    <property type="entry name" value="HTH_ARSR"/>
    <property type="match status" value="1"/>
</dbReference>
<comment type="caution">
    <text evidence="3">The sequence shown here is derived from an EMBL/GenBank/DDBJ whole genome shotgun (WGS) entry which is preliminary data.</text>
</comment>
<reference evidence="3 4" key="1">
    <citation type="submission" date="2018-08" db="EMBL/GenBank/DDBJ databases">
        <title>Genomic Encyclopedia of Type Strains, Phase III (KMG-III): the genomes of soil and plant-associated and newly described type strains.</title>
        <authorList>
            <person name="Whitman W."/>
        </authorList>
    </citation>
    <scope>NUCLEOTIDE SEQUENCE [LARGE SCALE GENOMIC DNA]</scope>
    <source>
        <strain evidence="3 4">CGMCC 1.10966</strain>
    </source>
</reference>
<gene>
    <name evidence="3" type="ORF">A8990_11931</name>
</gene>
<dbReference type="InterPro" id="IPR011991">
    <property type="entry name" value="ArsR-like_HTH"/>
</dbReference>
<protein>
    <submittedName>
        <fullName evidence="3">Regulatory ArsR family protein</fullName>
    </submittedName>
</protein>
<dbReference type="EMBL" id="QTTN01000019">
    <property type="protein sequence ID" value="REE81197.1"/>
    <property type="molecule type" value="Genomic_DNA"/>
</dbReference>
<dbReference type="GO" id="GO:0003700">
    <property type="term" value="F:DNA-binding transcription factor activity"/>
    <property type="evidence" value="ECO:0007669"/>
    <property type="project" value="InterPro"/>
</dbReference>
<keyword evidence="4" id="KW-1185">Reference proteome</keyword>
<dbReference type="InterPro" id="IPR036390">
    <property type="entry name" value="WH_DNA-bd_sf"/>
</dbReference>
<evidence type="ECO:0000256" key="1">
    <source>
        <dbReference type="ARBA" id="ARBA00023125"/>
    </source>
</evidence>
<organism evidence="3 4">
    <name type="scientific">Paenibacillus taihuensis</name>
    <dbReference type="NCBI Taxonomy" id="1156355"/>
    <lineage>
        <taxon>Bacteria</taxon>
        <taxon>Bacillati</taxon>
        <taxon>Bacillota</taxon>
        <taxon>Bacilli</taxon>
        <taxon>Bacillales</taxon>
        <taxon>Paenibacillaceae</taxon>
        <taxon>Paenibacillus</taxon>
    </lineage>
</organism>
<sequence>MTYSLDIRFKPLYEVISSLHAYICKKSHKKLDLTETWPKQARQRFTPELVEILDSLSIDGDWKLTYLLVFLCPNEDAAGFAEWLRGLTAGALYELMSPYGNQFPANMTVFRDRTAKLFELWDKQYFQHIDTALINRLDEDVRIRKQALPSLDPAQFVDETSNGLYFEPVKGLEKLVLMPQYHFQPFNVVHHYGSLTVCHYAARIDMDEDDFLSTHEYRMIRSVAERSRLKILRFLHKGPRSFIEIVRHLELSKGITHDHIAKLRHAGMLTAHFEGETLTVYSLRIGALAQMYGKLMEYIERAE</sequence>
<evidence type="ECO:0000313" key="3">
    <source>
        <dbReference type="EMBL" id="REE81197.1"/>
    </source>
</evidence>
<dbReference type="SUPFAM" id="SSF46785">
    <property type="entry name" value="Winged helix' DNA-binding domain"/>
    <property type="match status" value="1"/>
</dbReference>
<dbReference type="InterPro" id="IPR001845">
    <property type="entry name" value="HTH_ArsR_DNA-bd_dom"/>
</dbReference>
<dbReference type="InterPro" id="IPR036388">
    <property type="entry name" value="WH-like_DNA-bd_sf"/>
</dbReference>